<accession>A0A1I0Z5T1</accession>
<reference evidence="4" key="1">
    <citation type="submission" date="2016-10" db="EMBL/GenBank/DDBJ databases">
        <authorList>
            <person name="Varghese N."/>
            <person name="Submissions S."/>
        </authorList>
    </citation>
    <scope>NUCLEOTIDE SEQUENCE [LARGE SCALE GENOMIC DNA]</scope>
    <source>
        <strain evidence="4">CGMCC 4.3568</strain>
    </source>
</reference>
<dbReference type="EMBL" id="FOKG01000006">
    <property type="protein sequence ID" value="SFB20456.1"/>
    <property type="molecule type" value="Genomic_DNA"/>
</dbReference>
<dbReference type="STRING" id="490629.SAMN05216266_106104"/>
<evidence type="ECO:0000313" key="4">
    <source>
        <dbReference type="Proteomes" id="UP000243799"/>
    </source>
</evidence>
<evidence type="ECO:0000259" key="2">
    <source>
        <dbReference type="Pfam" id="PF11716"/>
    </source>
</evidence>
<feature type="domain" description="tRNA wybutosine-synthesis" evidence="1">
    <location>
        <begin position="183"/>
        <end position="234"/>
    </location>
</feature>
<dbReference type="OrthoDB" id="113180at2"/>
<dbReference type="Pfam" id="PF08608">
    <property type="entry name" value="Wyosine_form"/>
    <property type="match status" value="1"/>
</dbReference>
<organism evidence="3 4">
    <name type="scientific">Amycolatopsis marina</name>
    <dbReference type="NCBI Taxonomy" id="490629"/>
    <lineage>
        <taxon>Bacteria</taxon>
        <taxon>Bacillati</taxon>
        <taxon>Actinomycetota</taxon>
        <taxon>Actinomycetes</taxon>
        <taxon>Pseudonocardiales</taxon>
        <taxon>Pseudonocardiaceae</taxon>
        <taxon>Amycolatopsis</taxon>
    </lineage>
</organism>
<keyword evidence="4" id="KW-1185">Reference proteome</keyword>
<dbReference type="GO" id="GO:0046872">
    <property type="term" value="F:metal ion binding"/>
    <property type="evidence" value="ECO:0007669"/>
    <property type="project" value="InterPro"/>
</dbReference>
<dbReference type="InterPro" id="IPR013917">
    <property type="entry name" value="tRNA_wybutosine-synth"/>
</dbReference>
<name>A0A1I0Z5T1_9PSEU</name>
<feature type="domain" description="Mycothiol-dependent maleylpyruvate isomerase metal-binding" evidence="2">
    <location>
        <begin position="11"/>
        <end position="147"/>
    </location>
</feature>
<dbReference type="InterPro" id="IPR017517">
    <property type="entry name" value="Maleyloyr_isom"/>
</dbReference>
<evidence type="ECO:0000259" key="1">
    <source>
        <dbReference type="Pfam" id="PF08608"/>
    </source>
</evidence>
<protein>
    <submittedName>
        <fullName evidence="3">TIGR03084 family protein</fullName>
    </submittedName>
</protein>
<dbReference type="InterPro" id="IPR017518">
    <property type="entry name" value="CHP03084"/>
</dbReference>
<dbReference type="RefSeq" id="WP_091672875.1">
    <property type="nucleotide sequence ID" value="NZ_FOKG01000006.1"/>
</dbReference>
<dbReference type="Pfam" id="PF11716">
    <property type="entry name" value="MDMPI_N"/>
    <property type="match status" value="1"/>
</dbReference>
<dbReference type="Gene3D" id="1.20.120.450">
    <property type="entry name" value="dinb family like domain"/>
    <property type="match status" value="1"/>
</dbReference>
<dbReference type="InterPro" id="IPR034660">
    <property type="entry name" value="DinB/YfiT-like"/>
</dbReference>
<evidence type="ECO:0000313" key="3">
    <source>
        <dbReference type="EMBL" id="SFB20456.1"/>
    </source>
</evidence>
<dbReference type="InterPro" id="IPR024344">
    <property type="entry name" value="MDMPI_metal-binding"/>
</dbReference>
<proteinExistence type="predicted"/>
<dbReference type="Proteomes" id="UP000243799">
    <property type="component" value="Unassembled WGS sequence"/>
</dbReference>
<gene>
    <name evidence="3" type="ORF">SAMN05216266_106104</name>
</gene>
<sequence>MADLGAILDDLAAQGQEVDDLVAGLSDAQWRQPTPAAGWTIAHQVGHLAWTDAQSLTAASSPDDFSSALEHLVARGSAYVDEVAEEWAGLPREELMRTWRAGRGALAEALAAVPAGTKLPWFGPPMSAASMATARIMETWAHGQDIADALGVPLRPGDRLWHVARIGVRTRDFAFLANSLAPPGEEFRVELAAPGGGTWTFGPGDAANRVTGSAVDFCLLVTQRRHRDDTDLVADGDSAREWLGIAQAFAGPPGSGRMAGQFS</sequence>
<dbReference type="SUPFAM" id="SSF109854">
    <property type="entry name" value="DinB/YfiT-like putative metalloenzymes"/>
    <property type="match status" value="1"/>
</dbReference>
<dbReference type="AlphaFoldDB" id="A0A1I0Z5T1"/>
<dbReference type="NCBIfam" id="TIGR03084">
    <property type="entry name" value="TIGR03084 family metal-binding protein"/>
    <property type="match status" value="1"/>
</dbReference>
<dbReference type="NCBIfam" id="TIGR03083">
    <property type="entry name" value="maleylpyruvate isomerase family mycothiol-dependent enzyme"/>
    <property type="match status" value="1"/>
</dbReference>